<name>A0A2W5NQT1_9SPHN</name>
<organism evidence="1 2">
    <name type="scientific">Novosphingobium pentaromativorans</name>
    <dbReference type="NCBI Taxonomy" id="205844"/>
    <lineage>
        <taxon>Bacteria</taxon>
        <taxon>Pseudomonadati</taxon>
        <taxon>Pseudomonadota</taxon>
        <taxon>Alphaproteobacteria</taxon>
        <taxon>Sphingomonadales</taxon>
        <taxon>Sphingomonadaceae</taxon>
        <taxon>Novosphingobium</taxon>
    </lineage>
</organism>
<dbReference type="PIRSF" id="PIRSF029215">
    <property type="entry name" value="UCP029215"/>
    <property type="match status" value="1"/>
</dbReference>
<evidence type="ECO:0000313" key="1">
    <source>
        <dbReference type="EMBL" id="PZQ55766.1"/>
    </source>
</evidence>
<proteinExistence type="predicted"/>
<dbReference type="EMBL" id="QFPX01000005">
    <property type="protein sequence ID" value="PZQ55766.1"/>
    <property type="molecule type" value="Genomic_DNA"/>
</dbReference>
<dbReference type="Pfam" id="PF09979">
    <property type="entry name" value="DUF2213"/>
    <property type="match status" value="1"/>
</dbReference>
<sequence length="434" mass="45536">MVQLCDTLDANTTARICADGSLVADVRGARVGIQTYLPDEAGAPDDFKGSVVRAYRPEDEVFSRDSMASFAAAVFTINHPAEFVDATNWKQHGVGEVNGDIVRDGEFVRVPVIVRDAAAVEKVRTTHKQLSMGYTCTLDWTPGTTPSGEAYDAVQRDIRINHIAAVPAARGGPELKISDERKPLHLLTDGIGDAKAWLKKAIALHKKHMDGTAPTTGPAGEKSQMLMMEQMENALAALDGESPASRMKMDFNPKEPPMKIKIGDAEVDATNGEAVKVAVDAALSAKDAKIGSLTADLATATTSIQAKDGEIAALNAKLADAEVTPAKLQALADARADVIGKAKAIAPNIVTDGKTDAEIRKEAVTAKLGDAAKDMADAAIEGAFVAFTKDAKPASQAVQPLGSPKVLGDSAAAIQSARAAWLADKQNAHRNAAA</sequence>
<accession>A0A2W5NQT1</accession>
<gene>
    <name evidence="1" type="ORF">DI555_06995</name>
</gene>
<evidence type="ECO:0000313" key="2">
    <source>
        <dbReference type="Proteomes" id="UP000249082"/>
    </source>
</evidence>
<protein>
    <recommendedName>
        <fullName evidence="3">DUF2213 domain-containing protein</fullName>
    </recommendedName>
</protein>
<dbReference type="InterPro" id="IPR016913">
    <property type="entry name" value="UCP029215"/>
</dbReference>
<reference evidence="1 2" key="1">
    <citation type="submission" date="2017-08" db="EMBL/GenBank/DDBJ databases">
        <title>Infants hospitalized years apart are colonized by the same room-sourced microbial strains.</title>
        <authorList>
            <person name="Brooks B."/>
            <person name="Olm M.R."/>
            <person name="Firek B.A."/>
            <person name="Baker R."/>
            <person name="Thomas B.C."/>
            <person name="Morowitz M.J."/>
            <person name="Banfield J.F."/>
        </authorList>
    </citation>
    <scope>NUCLEOTIDE SEQUENCE [LARGE SCALE GENOMIC DNA]</scope>
    <source>
        <strain evidence="1">S2_005_002_R2_33</strain>
    </source>
</reference>
<comment type="caution">
    <text evidence="1">The sequence shown here is derived from an EMBL/GenBank/DDBJ whole genome shotgun (WGS) entry which is preliminary data.</text>
</comment>
<evidence type="ECO:0008006" key="3">
    <source>
        <dbReference type="Google" id="ProtNLM"/>
    </source>
</evidence>
<dbReference type="AlphaFoldDB" id="A0A2W5NQT1"/>
<dbReference type="Proteomes" id="UP000249082">
    <property type="component" value="Unassembled WGS sequence"/>
</dbReference>